<dbReference type="RefSeq" id="XP_012897377.1">
    <property type="nucleotide sequence ID" value="XM_013041923.1"/>
</dbReference>
<dbReference type="AlphaFoldDB" id="D8M5J0"/>
<sequence>MILQAYRSNFDLDSGGNDPVFHLLRAIEVIAQQEVCELATPLNQQMDISEMSLKLRQAENEMKKRRKTSNSLREKLRSIRHCLVCF</sequence>
<keyword evidence="1" id="KW-0175">Coiled coil</keyword>
<organism evidence="2">
    <name type="scientific">Blastocystis hominis</name>
    <dbReference type="NCBI Taxonomy" id="12968"/>
    <lineage>
        <taxon>Eukaryota</taxon>
        <taxon>Sar</taxon>
        <taxon>Stramenopiles</taxon>
        <taxon>Bigyra</taxon>
        <taxon>Opalozoa</taxon>
        <taxon>Opalinata</taxon>
        <taxon>Blastocystidae</taxon>
        <taxon>Blastocystis</taxon>
    </lineage>
</organism>
<dbReference type="GeneID" id="24920329"/>
<accession>D8M5J0</accession>
<dbReference type="InParanoid" id="D8M5J0"/>
<evidence type="ECO:0000313" key="3">
    <source>
        <dbReference type="Proteomes" id="UP000008312"/>
    </source>
</evidence>
<reference evidence="2" key="1">
    <citation type="submission" date="2010-02" db="EMBL/GenBank/DDBJ databases">
        <title>Sequencing and annotation of the Blastocystis hominis genome.</title>
        <authorList>
            <person name="Wincker P."/>
        </authorList>
    </citation>
    <scope>NUCLEOTIDE SEQUENCE</scope>
    <source>
        <strain evidence="2">Singapore isolate B</strain>
    </source>
</reference>
<evidence type="ECO:0000313" key="2">
    <source>
        <dbReference type="EMBL" id="CBK23329.2"/>
    </source>
</evidence>
<evidence type="ECO:0000256" key="1">
    <source>
        <dbReference type="SAM" id="Coils"/>
    </source>
</evidence>
<feature type="coiled-coil region" evidence="1">
    <location>
        <begin position="48"/>
        <end position="75"/>
    </location>
</feature>
<proteinExistence type="predicted"/>
<name>D8M5J0_BLAHO</name>
<protein>
    <submittedName>
        <fullName evidence="2">Uncharacterized protein</fullName>
    </submittedName>
</protein>
<gene>
    <name evidence="2" type="ORF">GSBLH_T00003219001</name>
</gene>
<dbReference type="EMBL" id="FN668660">
    <property type="protein sequence ID" value="CBK23329.2"/>
    <property type="molecule type" value="Genomic_DNA"/>
</dbReference>
<dbReference type="Proteomes" id="UP000008312">
    <property type="component" value="Unassembled WGS sequence"/>
</dbReference>
<keyword evidence="3" id="KW-1185">Reference proteome</keyword>